<protein>
    <submittedName>
        <fullName evidence="2">Uncharacterized protein</fullName>
    </submittedName>
</protein>
<feature type="compositionally biased region" description="Basic and acidic residues" evidence="1">
    <location>
        <begin position="1"/>
        <end position="29"/>
    </location>
</feature>
<dbReference type="EMBL" id="JABANO010000616">
    <property type="protein sequence ID" value="KAF4759080.1"/>
    <property type="molecule type" value="Genomic_DNA"/>
</dbReference>
<keyword evidence="3" id="KW-1185">Reference proteome</keyword>
<gene>
    <name evidence="2" type="ORF">FOZ63_003781</name>
</gene>
<dbReference type="Proteomes" id="UP000553632">
    <property type="component" value="Unassembled WGS sequence"/>
</dbReference>
<evidence type="ECO:0000313" key="2">
    <source>
        <dbReference type="EMBL" id="KAF4759080.1"/>
    </source>
</evidence>
<organism evidence="2 3">
    <name type="scientific">Perkinsus olseni</name>
    <name type="common">Perkinsus atlanticus</name>
    <dbReference type="NCBI Taxonomy" id="32597"/>
    <lineage>
        <taxon>Eukaryota</taxon>
        <taxon>Sar</taxon>
        <taxon>Alveolata</taxon>
        <taxon>Perkinsozoa</taxon>
        <taxon>Perkinsea</taxon>
        <taxon>Perkinsida</taxon>
        <taxon>Perkinsidae</taxon>
        <taxon>Perkinsus</taxon>
    </lineage>
</organism>
<proteinExistence type="predicted"/>
<sequence>HNPDPHDDAAGRHRDVSAQRNRAGSDRRSSSSSQGPATSLPGTLSTEWRIKLENMKVSVGEMQGDEG</sequence>
<evidence type="ECO:0000256" key="1">
    <source>
        <dbReference type="SAM" id="MobiDB-lite"/>
    </source>
</evidence>
<name>A0A7J6UP56_PEROL</name>
<accession>A0A7J6UP56</accession>
<reference evidence="2 3" key="1">
    <citation type="submission" date="2020-04" db="EMBL/GenBank/DDBJ databases">
        <title>Perkinsus olseni comparative genomics.</title>
        <authorList>
            <person name="Bogema D.R."/>
        </authorList>
    </citation>
    <scope>NUCLEOTIDE SEQUENCE [LARGE SCALE GENOMIC DNA]</scope>
    <source>
        <strain evidence="2 3">ATCC PRA-207</strain>
    </source>
</reference>
<dbReference type="AlphaFoldDB" id="A0A7J6UP56"/>
<feature type="non-terminal residue" evidence="2">
    <location>
        <position position="1"/>
    </location>
</feature>
<feature type="region of interest" description="Disordered" evidence="1">
    <location>
        <begin position="1"/>
        <end position="47"/>
    </location>
</feature>
<evidence type="ECO:0000313" key="3">
    <source>
        <dbReference type="Proteomes" id="UP000553632"/>
    </source>
</evidence>
<feature type="compositionally biased region" description="Polar residues" evidence="1">
    <location>
        <begin position="34"/>
        <end position="46"/>
    </location>
</feature>
<comment type="caution">
    <text evidence="2">The sequence shown here is derived from an EMBL/GenBank/DDBJ whole genome shotgun (WGS) entry which is preliminary data.</text>
</comment>